<organism evidence="1 2">
    <name type="scientific">Gigaspora rosea</name>
    <dbReference type="NCBI Taxonomy" id="44941"/>
    <lineage>
        <taxon>Eukaryota</taxon>
        <taxon>Fungi</taxon>
        <taxon>Fungi incertae sedis</taxon>
        <taxon>Mucoromycota</taxon>
        <taxon>Glomeromycotina</taxon>
        <taxon>Glomeromycetes</taxon>
        <taxon>Diversisporales</taxon>
        <taxon>Gigasporaceae</taxon>
        <taxon>Gigaspora</taxon>
    </lineage>
</organism>
<dbReference type="OrthoDB" id="2392981at2759"/>
<evidence type="ECO:0000313" key="2">
    <source>
        <dbReference type="Proteomes" id="UP000266673"/>
    </source>
</evidence>
<gene>
    <name evidence="1" type="ORF">C2G38_2185516</name>
</gene>
<reference evidence="1 2" key="1">
    <citation type="submission" date="2018-06" db="EMBL/GenBank/DDBJ databases">
        <title>Comparative genomics reveals the genomic features of Rhizophagus irregularis, R. cerebriforme, R. diaphanum and Gigaspora rosea, and their symbiotic lifestyle signature.</title>
        <authorList>
            <person name="Morin E."/>
            <person name="San Clemente H."/>
            <person name="Chen E.C.H."/>
            <person name="De La Providencia I."/>
            <person name="Hainaut M."/>
            <person name="Kuo A."/>
            <person name="Kohler A."/>
            <person name="Murat C."/>
            <person name="Tang N."/>
            <person name="Roy S."/>
            <person name="Loubradou J."/>
            <person name="Henrissat B."/>
            <person name="Grigoriev I.V."/>
            <person name="Corradi N."/>
            <person name="Roux C."/>
            <person name="Martin F.M."/>
        </authorList>
    </citation>
    <scope>NUCLEOTIDE SEQUENCE [LARGE SCALE GENOMIC DNA]</scope>
    <source>
        <strain evidence="1 2">DAOM 194757</strain>
    </source>
</reference>
<dbReference type="EMBL" id="QKWP01000560">
    <property type="protein sequence ID" value="RIB18125.1"/>
    <property type="molecule type" value="Genomic_DNA"/>
</dbReference>
<keyword evidence="2" id="KW-1185">Reference proteome</keyword>
<proteinExistence type="predicted"/>
<dbReference type="AlphaFoldDB" id="A0A397V6Q7"/>
<comment type="caution">
    <text evidence="1">The sequence shown here is derived from an EMBL/GenBank/DDBJ whole genome shotgun (WGS) entry which is preliminary data.</text>
</comment>
<protein>
    <submittedName>
        <fullName evidence="1">Uncharacterized protein</fullName>
    </submittedName>
</protein>
<name>A0A397V6Q7_9GLOM</name>
<evidence type="ECO:0000313" key="1">
    <source>
        <dbReference type="EMBL" id="RIB18125.1"/>
    </source>
</evidence>
<accession>A0A397V6Q7</accession>
<dbReference type="Proteomes" id="UP000266673">
    <property type="component" value="Unassembled WGS sequence"/>
</dbReference>
<sequence length="103" mass="11622">MDEKFDVSGTLTQLNITKVKSFLEFKYMDLSYFFIGTYDSTFNELYKAGDPFPVSANSPTLQLPDSYYIGVIVRDPINLLNVYGCALANVTGSSKKSFNFKFL</sequence>